<name>A0A8H7VAL1_9FUNG</name>
<gene>
    <name evidence="1" type="ORF">INT47_009068</name>
</gene>
<protein>
    <recommendedName>
        <fullName evidence="3">F-box domain-containing protein</fullName>
    </recommendedName>
</protein>
<dbReference type="AlphaFoldDB" id="A0A8H7VAL1"/>
<evidence type="ECO:0008006" key="3">
    <source>
        <dbReference type="Google" id="ProtNLM"/>
    </source>
</evidence>
<dbReference type="OrthoDB" id="2255585at2759"/>
<dbReference type="EMBL" id="JAEPRD010000003">
    <property type="protein sequence ID" value="KAG2213395.1"/>
    <property type="molecule type" value="Genomic_DNA"/>
</dbReference>
<reference evidence="1" key="1">
    <citation type="submission" date="2020-12" db="EMBL/GenBank/DDBJ databases">
        <title>Metabolic potential, ecology and presence of endohyphal bacteria is reflected in genomic diversity of Mucoromycotina.</title>
        <authorList>
            <person name="Muszewska A."/>
            <person name="Okrasinska A."/>
            <person name="Steczkiewicz K."/>
            <person name="Drgas O."/>
            <person name="Orlowska M."/>
            <person name="Perlinska-Lenart U."/>
            <person name="Aleksandrzak-Piekarczyk T."/>
            <person name="Szatraj K."/>
            <person name="Zielenkiewicz U."/>
            <person name="Pilsyk S."/>
            <person name="Malc E."/>
            <person name="Mieczkowski P."/>
            <person name="Kruszewska J.S."/>
            <person name="Biernat P."/>
            <person name="Pawlowska J."/>
        </authorList>
    </citation>
    <scope>NUCLEOTIDE SEQUENCE</scope>
    <source>
        <strain evidence="1">WA0000017839</strain>
    </source>
</reference>
<comment type="caution">
    <text evidence="1">The sequence shown here is derived from an EMBL/GenBank/DDBJ whole genome shotgun (WGS) entry which is preliminary data.</text>
</comment>
<proteinExistence type="predicted"/>
<dbReference type="Proteomes" id="UP000603453">
    <property type="component" value="Unassembled WGS sequence"/>
</dbReference>
<sequence>MYKLSSLPIEILYLIGDFLEIKDLVALGRLNTWYSYWISIILGERISTSVQREGWRIHIDILAKSYPSEQTPSFPFSTELLLLSEYSRINPITLTLEFKLCPIDEDGLDAVKSATQSERSIVIFNKIKTNIDIVAYFAQISTNRRLQHVNQAGAAIMNDRNLWNQLQDNNDIHGNMAIMGSAFKLGYEMTTQNSHKEDMVKLIETFQKDFDKHKNALDASSIKKEDSAVISFDKIQVSPEWWIKQMKVPTYGSDEKQYPEFTEHGYW</sequence>
<accession>A0A8H7VAL1</accession>
<organism evidence="1 2">
    <name type="scientific">Mucor saturninus</name>
    <dbReference type="NCBI Taxonomy" id="64648"/>
    <lineage>
        <taxon>Eukaryota</taxon>
        <taxon>Fungi</taxon>
        <taxon>Fungi incertae sedis</taxon>
        <taxon>Mucoromycota</taxon>
        <taxon>Mucoromycotina</taxon>
        <taxon>Mucoromycetes</taxon>
        <taxon>Mucorales</taxon>
        <taxon>Mucorineae</taxon>
        <taxon>Mucoraceae</taxon>
        <taxon>Mucor</taxon>
    </lineage>
</organism>
<keyword evidence="2" id="KW-1185">Reference proteome</keyword>
<evidence type="ECO:0000313" key="1">
    <source>
        <dbReference type="EMBL" id="KAG2213395.1"/>
    </source>
</evidence>
<evidence type="ECO:0000313" key="2">
    <source>
        <dbReference type="Proteomes" id="UP000603453"/>
    </source>
</evidence>